<dbReference type="EMBL" id="LCLA01000024">
    <property type="protein sequence ID" value="KKU09980.1"/>
    <property type="molecule type" value="Genomic_DNA"/>
</dbReference>
<feature type="region of interest" description="Disordered" evidence="1">
    <location>
        <begin position="123"/>
        <end position="143"/>
    </location>
</feature>
<keyword evidence="2" id="KW-0812">Transmembrane</keyword>
<organism evidence="3 4">
    <name type="scientific">Candidatus Woesebacteria bacterium GW2011_GWB1_45_5</name>
    <dbReference type="NCBI Taxonomy" id="1618581"/>
    <lineage>
        <taxon>Bacteria</taxon>
        <taxon>Candidatus Woeseibacteriota</taxon>
    </lineage>
</organism>
<comment type="caution">
    <text evidence="3">The sequence shown here is derived from an EMBL/GenBank/DDBJ whole genome shotgun (WGS) entry which is preliminary data.</text>
</comment>
<feature type="transmembrane region" description="Helical" evidence="2">
    <location>
        <begin position="96"/>
        <end position="114"/>
    </location>
</feature>
<evidence type="ECO:0000256" key="2">
    <source>
        <dbReference type="SAM" id="Phobius"/>
    </source>
</evidence>
<dbReference type="Proteomes" id="UP000034329">
    <property type="component" value="Unassembled WGS sequence"/>
</dbReference>
<evidence type="ECO:0000313" key="3">
    <source>
        <dbReference type="EMBL" id="KKU09980.1"/>
    </source>
</evidence>
<gene>
    <name evidence="3" type="ORF">UX13_C0024G0002</name>
</gene>
<keyword evidence="2" id="KW-1133">Transmembrane helix</keyword>
<keyword evidence="2" id="KW-0472">Membrane</keyword>
<accession>A0A0G1QMU3</accession>
<evidence type="ECO:0000313" key="4">
    <source>
        <dbReference type="Proteomes" id="UP000034329"/>
    </source>
</evidence>
<protein>
    <submittedName>
        <fullName evidence="3">Uncharacterized protein</fullName>
    </submittedName>
</protein>
<proteinExistence type="predicted"/>
<name>A0A0G1QMU3_9BACT</name>
<sequence length="189" mass="21728">MERKKTKKCKHTHPVLNAPWARKKPEKGAYSAPQGLHVNGFSRVHPLLSRRFKTRSTIQSTFFGWAGMSSRLSTLGKLSDRESRTMMLANLFMQSLLFHCWACMQYAALVFKVFGLEKPTIARRGSRAARPNPEKPARKPRLNAREIAPISKPRAQVCLGRLPHPKQQKRIDRRTDRYKYQLRCILCGG</sequence>
<reference evidence="3 4" key="1">
    <citation type="journal article" date="2015" name="Nature">
        <title>rRNA introns, odd ribosomes, and small enigmatic genomes across a large radiation of phyla.</title>
        <authorList>
            <person name="Brown C.T."/>
            <person name="Hug L.A."/>
            <person name="Thomas B.C."/>
            <person name="Sharon I."/>
            <person name="Castelle C.J."/>
            <person name="Singh A."/>
            <person name="Wilkins M.J."/>
            <person name="Williams K.H."/>
            <person name="Banfield J.F."/>
        </authorList>
    </citation>
    <scope>NUCLEOTIDE SEQUENCE [LARGE SCALE GENOMIC DNA]</scope>
</reference>
<dbReference type="AlphaFoldDB" id="A0A0G1QMU3"/>
<evidence type="ECO:0000256" key="1">
    <source>
        <dbReference type="SAM" id="MobiDB-lite"/>
    </source>
</evidence>